<dbReference type="PROSITE" id="PS50889">
    <property type="entry name" value="S4"/>
    <property type="match status" value="1"/>
</dbReference>
<keyword evidence="3" id="KW-0694">RNA-binding</keyword>
<dbReference type="InterPro" id="IPR006145">
    <property type="entry name" value="PsdUridine_synth_RsuA/RluA"/>
</dbReference>
<dbReference type="SUPFAM" id="SSF55174">
    <property type="entry name" value="Alpha-L RNA-binding motif"/>
    <property type="match status" value="1"/>
</dbReference>
<name>A0A6V8LSV5_9BACT</name>
<dbReference type="InterPro" id="IPR042092">
    <property type="entry name" value="PsdUridine_s_RsuA/RluB/E/F_cat"/>
</dbReference>
<dbReference type="Proteomes" id="UP000494245">
    <property type="component" value="Unassembled WGS sequence"/>
</dbReference>
<dbReference type="Gene3D" id="3.30.70.580">
    <property type="entry name" value="Pseudouridine synthase I, catalytic domain, N-terminal subdomain"/>
    <property type="match status" value="1"/>
</dbReference>
<dbReference type="InterPro" id="IPR036986">
    <property type="entry name" value="S4_RNA-bd_sf"/>
</dbReference>
<dbReference type="AlphaFoldDB" id="A0A6V8LSV5"/>
<dbReference type="SMART" id="SM00363">
    <property type="entry name" value="S4"/>
    <property type="match status" value="1"/>
</dbReference>
<keyword evidence="2 4" id="KW-0413">Isomerase</keyword>
<proteinExistence type="inferred from homology"/>
<dbReference type="InterPro" id="IPR000748">
    <property type="entry name" value="PsdUridine_synth_RsuA/RluB/E/F"/>
</dbReference>
<dbReference type="Pfam" id="PF00849">
    <property type="entry name" value="PseudoU_synth_2"/>
    <property type="match status" value="1"/>
</dbReference>
<dbReference type="GO" id="GO:0000455">
    <property type="term" value="P:enzyme-directed rRNA pseudouridine synthesis"/>
    <property type="evidence" value="ECO:0007669"/>
    <property type="project" value="UniProtKB-ARBA"/>
</dbReference>
<dbReference type="InterPro" id="IPR018496">
    <property type="entry name" value="PsdUridine_synth_RsuA/RluB_CS"/>
</dbReference>
<dbReference type="PROSITE" id="PS01149">
    <property type="entry name" value="PSI_RSU"/>
    <property type="match status" value="1"/>
</dbReference>
<organism evidence="6 7">
    <name type="scientific">Fundidesulfovibrio magnetotacticus</name>
    <dbReference type="NCBI Taxonomy" id="2730080"/>
    <lineage>
        <taxon>Bacteria</taxon>
        <taxon>Pseudomonadati</taxon>
        <taxon>Thermodesulfobacteriota</taxon>
        <taxon>Desulfovibrionia</taxon>
        <taxon>Desulfovibrionales</taxon>
        <taxon>Desulfovibrionaceae</taxon>
        <taxon>Fundidesulfovibrio</taxon>
    </lineage>
</organism>
<dbReference type="PANTHER" id="PTHR47683:SF2">
    <property type="entry name" value="RNA-BINDING S4 DOMAIN-CONTAINING PROTEIN"/>
    <property type="match status" value="1"/>
</dbReference>
<feature type="domain" description="RNA-binding S4" evidence="5">
    <location>
        <begin position="19"/>
        <end position="77"/>
    </location>
</feature>
<dbReference type="InterPro" id="IPR020103">
    <property type="entry name" value="PsdUridine_synth_cat_dom_sf"/>
</dbReference>
<evidence type="ECO:0000256" key="2">
    <source>
        <dbReference type="ARBA" id="ARBA00023235"/>
    </source>
</evidence>
<dbReference type="InterPro" id="IPR050343">
    <property type="entry name" value="RsuA_PseudoU_synthase"/>
</dbReference>
<dbReference type="InterPro" id="IPR002942">
    <property type="entry name" value="S4_RNA-bd"/>
</dbReference>
<dbReference type="SUPFAM" id="SSF55120">
    <property type="entry name" value="Pseudouridine synthase"/>
    <property type="match status" value="1"/>
</dbReference>
<dbReference type="PANTHER" id="PTHR47683">
    <property type="entry name" value="PSEUDOURIDINE SYNTHASE FAMILY PROTEIN-RELATED"/>
    <property type="match status" value="1"/>
</dbReference>
<gene>
    <name evidence="6" type="primary">rluB</name>
    <name evidence="6" type="ORF">NNJEOMEG_03420</name>
</gene>
<keyword evidence="7" id="KW-1185">Reference proteome</keyword>
<dbReference type="GO" id="GO:0003723">
    <property type="term" value="F:RNA binding"/>
    <property type="evidence" value="ECO:0007669"/>
    <property type="project" value="UniProtKB-KW"/>
</dbReference>
<evidence type="ECO:0000313" key="6">
    <source>
        <dbReference type="EMBL" id="GFK95553.1"/>
    </source>
</evidence>
<accession>A0A6V8LSV5</accession>
<dbReference type="CDD" id="cd02870">
    <property type="entry name" value="PseudoU_synth_RsuA_like"/>
    <property type="match status" value="1"/>
</dbReference>
<evidence type="ECO:0000256" key="3">
    <source>
        <dbReference type="PROSITE-ProRule" id="PRU00182"/>
    </source>
</evidence>
<reference evidence="6 7" key="2">
    <citation type="submission" date="2020-05" db="EMBL/GenBank/DDBJ databases">
        <title>Draft genome sequence of Desulfovibrio sp. strainFSS-1.</title>
        <authorList>
            <person name="Shimoshige H."/>
            <person name="Kobayashi H."/>
            <person name="Maekawa T."/>
        </authorList>
    </citation>
    <scope>NUCLEOTIDE SEQUENCE [LARGE SCALE GENOMIC DNA]</scope>
    <source>
        <strain evidence="6 7">SIID29052-01</strain>
    </source>
</reference>
<protein>
    <recommendedName>
        <fullName evidence="4">Pseudouridine synthase</fullName>
        <ecNumber evidence="4">5.4.99.-</ecNumber>
    </recommendedName>
</protein>
<dbReference type="Pfam" id="PF01479">
    <property type="entry name" value="S4"/>
    <property type="match status" value="1"/>
</dbReference>
<evidence type="ECO:0000259" key="5">
    <source>
        <dbReference type="SMART" id="SM00363"/>
    </source>
</evidence>
<dbReference type="Gene3D" id="3.10.290.10">
    <property type="entry name" value="RNA-binding S4 domain"/>
    <property type="match status" value="1"/>
</dbReference>
<reference evidence="6 7" key="1">
    <citation type="submission" date="2020-04" db="EMBL/GenBank/DDBJ databases">
        <authorList>
            <consortium name="Desulfovibrio sp. FSS-1 genome sequencing consortium"/>
            <person name="Shimoshige H."/>
            <person name="Kobayashi H."/>
            <person name="Maekawa T."/>
        </authorList>
    </citation>
    <scope>NUCLEOTIDE SEQUENCE [LARGE SCALE GENOMIC DNA]</scope>
    <source>
        <strain evidence="6 7">SIID29052-01</strain>
    </source>
</reference>
<evidence type="ECO:0000256" key="4">
    <source>
        <dbReference type="RuleBase" id="RU003887"/>
    </source>
</evidence>
<dbReference type="GO" id="GO:0120159">
    <property type="term" value="F:rRNA pseudouridine synthase activity"/>
    <property type="evidence" value="ECO:0007669"/>
    <property type="project" value="UniProtKB-ARBA"/>
</dbReference>
<dbReference type="EMBL" id="BLTE01000018">
    <property type="protein sequence ID" value="GFK95553.1"/>
    <property type="molecule type" value="Genomic_DNA"/>
</dbReference>
<evidence type="ECO:0000256" key="1">
    <source>
        <dbReference type="ARBA" id="ARBA00008348"/>
    </source>
</evidence>
<comment type="similarity">
    <text evidence="1 4">Belongs to the pseudouridine synthase RsuA family.</text>
</comment>
<dbReference type="NCBIfam" id="TIGR00093">
    <property type="entry name" value="pseudouridine synthase"/>
    <property type="match status" value="1"/>
</dbReference>
<comment type="caution">
    <text evidence="6">The sequence shown here is derived from an EMBL/GenBank/DDBJ whole genome shotgun (WGS) entry which is preliminary data.</text>
</comment>
<sequence>MPGSDRPDARPPSSDSESMRLNKALALAGVASRRAADVMVRAGRVTLNGRPAQLGDVVRPGDQLAVDGRTVGLAPRQGHVYLMLNKPVEVVSTAHDPEGRRTVLDLARPAAPGARLFPVGRLDYFSQGLILLTTDGDLANRLMHPSWHLPKRYRVLVRGDAPQEALDAMRSGMRLAEGERLAPVKVEQTARIGRDSILEMVLIQGVNRQIRRMCRDLGLTILRLERVSQGPVELGDLPVGGVRPLRGGEVAALKRAVGLA</sequence>
<dbReference type="EC" id="5.4.99.-" evidence="4"/>
<evidence type="ECO:0000313" key="7">
    <source>
        <dbReference type="Proteomes" id="UP000494245"/>
    </source>
</evidence>
<dbReference type="Gene3D" id="3.30.70.1560">
    <property type="entry name" value="Alpha-L RNA-binding motif"/>
    <property type="match status" value="1"/>
</dbReference>
<dbReference type="CDD" id="cd00165">
    <property type="entry name" value="S4"/>
    <property type="match status" value="1"/>
</dbReference>
<dbReference type="InterPro" id="IPR020094">
    <property type="entry name" value="TruA/RsuA/RluB/E/F_N"/>
</dbReference>